<reference evidence="2 3" key="1">
    <citation type="journal article" date="2015" name="Nature">
        <title>rRNA introns, odd ribosomes, and small enigmatic genomes across a large radiation of phyla.</title>
        <authorList>
            <person name="Brown C.T."/>
            <person name="Hug L.A."/>
            <person name="Thomas B.C."/>
            <person name="Sharon I."/>
            <person name="Castelle C.J."/>
            <person name="Singh A."/>
            <person name="Wilkins M.J."/>
            <person name="Williams K.H."/>
            <person name="Banfield J.F."/>
        </authorList>
    </citation>
    <scope>NUCLEOTIDE SEQUENCE [LARGE SCALE GENOMIC DNA]</scope>
</reference>
<dbReference type="InterPro" id="IPR029063">
    <property type="entry name" value="SAM-dependent_MTases_sf"/>
</dbReference>
<feature type="domain" description="Methyltransferase type 11" evidence="1">
    <location>
        <begin position="92"/>
        <end position="145"/>
    </location>
</feature>
<sequence>MGWNKYHTETEVFSFGEQEHTYFGVINHLANNNPEIVNPESPLNFVLGGFHPYCDTASSFIKFCRRIHPNPWDRHILLDQSCFPLKVTKVNPSAKIQARLEDLPLANNSVDYIFMDCIMNFMEPRQIEKFAAGISQVLKPDGLVLAMMKDPWLGSLGNIWGSLRNHVPVHLYSTRHLKQITSPSLKLVLEATNDTGFFHNFHLRAFTRHDSKIPKHNGQLYIYDRDFIYPDKVGAGPVLQYTS</sequence>
<proteinExistence type="predicted"/>
<dbReference type="Proteomes" id="UP000034135">
    <property type="component" value="Unassembled WGS sequence"/>
</dbReference>
<evidence type="ECO:0000313" key="2">
    <source>
        <dbReference type="EMBL" id="KKS63981.1"/>
    </source>
</evidence>
<dbReference type="Pfam" id="PF08241">
    <property type="entry name" value="Methyltransf_11"/>
    <property type="match status" value="1"/>
</dbReference>
<protein>
    <recommendedName>
        <fullName evidence="1">Methyltransferase type 11 domain-containing protein</fullName>
    </recommendedName>
</protein>
<dbReference type="InterPro" id="IPR013216">
    <property type="entry name" value="Methyltransf_11"/>
</dbReference>
<evidence type="ECO:0000259" key="1">
    <source>
        <dbReference type="Pfam" id="PF08241"/>
    </source>
</evidence>
<dbReference type="AlphaFoldDB" id="A0A0G1CZF0"/>
<dbReference type="GO" id="GO:0008757">
    <property type="term" value="F:S-adenosylmethionine-dependent methyltransferase activity"/>
    <property type="evidence" value="ECO:0007669"/>
    <property type="project" value="InterPro"/>
</dbReference>
<dbReference type="EMBL" id="LCEB01000041">
    <property type="protein sequence ID" value="KKS63981.1"/>
    <property type="molecule type" value="Genomic_DNA"/>
</dbReference>
<accession>A0A0G1CZF0</accession>
<organism evidence="2 3">
    <name type="scientific">Candidatus Daviesbacteria bacterium GW2011_GWA1_42_6</name>
    <dbReference type="NCBI Taxonomy" id="1618420"/>
    <lineage>
        <taxon>Bacteria</taxon>
        <taxon>Candidatus Daviesiibacteriota</taxon>
    </lineage>
</organism>
<gene>
    <name evidence="2" type="ORF">UV33_C0041G0010</name>
</gene>
<comment type="caution">
    <text evidence="2">The sequence shown here is derived from an EMBL/GenBank/DDBJ whole genome shotgun (WGS) entry which is preliminary data.</text>
</comment>
<name>A0A0G1CZF0_9BACT</name>
<evidence type="ECO:0000313" key="3">
    <source>
        <dbReference type="Proteomes" id="UP000034135"/>
    </source>
</evidence>
<dbReference type="SUPFAM" id="SSF53335">
    <property type="entry name" value="S-adenosyl-L-methionine-dependent methyltransferases"/>
    <property type="match status" value="1"/>
</dbReference>
<dbReference type="Gene3D" id="3.40.50.150">
    <property type="entry name" value="Vaccinia Virus protein VP39"/>
    <property type="match status" value="1"/>
</dbReference>